<dbReference type="GeneID" id="9815135"/>
<proteinExistence type="predicted"/>
<protein>
    <submittedName>
        <fullName evidence="2">Uncharacterized protein</fullName>
    </submittedName>
</protein>
<feature type="region of interest" description="Disordered" evidence="1">
    <location>
        <begin position="86"/>
        <end position="108"/>
    </location>
</feature>
<dbReference type="AlphaFoldDB" id="E3LLT6"/>
<organism evidence="3">
    <name type="scientific">Caenorhabditis remanei</name>
    <name type="common">Caenorhabditis vulgaris</name>
    <dbReference type="NCBI Taxonomy" id="31234"/>
    <lineage>
        <taxon>Eukaryota</taxon>
        <taxon>Metazoa</taxon>
        <taxon>Ecdysozoa</taxon>
        <taxon>Nematoda</taxon>
        <taxon>Chromadorea</taxon>
        <taxon>Rhabditida</taxon>
        <taxon>Rhabditina</taxon>
        <taxon>Rhabditomorpha</taxon>
        <taxon>Rhabditoidea</taxon>
        <taxon>Rhabditidae</taxon>
        <taxon>Peloderinae</taxon>
        <taxon>Caenorhabditis</taxon>
    </lineage>
</organism>
<dbReference type="RefSeq" id="XP_003115160.2">
    <property type="nucleotide sequence ID" value="XM_003115112.2"/>
</dbReference>
<gene>
    <name evidence="2" type="ORF">CRE_28603</name>
</gene>
<accession>E3LLT6</accession>
<dbReference type="EMBL" id="DS268411">
    <property type="protein sequence ID" value="EFP03295.1"/>
    <property type="molecule type" value="Genomic_DNA"/>
</dbReference>
<evidence type="ECO:0000313" key="3">
    <source>
        <dbReference type="Proteomes" id="UP000008281"/>
    </source>
</evidence>
<reference evidence="2" key="1">
    <citation type="submission" date="2007-07" db="EMBL/GenBank/DDBJ databases">
        <title>PCAP assembly of the Caenorhabditis remanei genome.</title>
        <authorList>
            <consortium name="The Caenorhabditis remanei Sequencing Consortium"/>
            <person name="Wilson R.K."/>
        </authorList>
    </citation>
    <scope>NUCLEOTIDE SEQUENCE [LARGE SCALE GENOMIC DNA]</scope>
    <source>
        <strain evidence="2">PB4641</strain>
    </source>
</reference>
<keyword evidence="3" id="KW-1185">Reference proteome</keyword>
<feature type="compositionally biased region" description="Acidic residues" evidence="1">
    <location>
        <begin position="88"/>
        <end position="100"/>
    </location>
</feature>
<name>E3LLT6_CAERE</name>
<evidence type="ECO:0000313" key="2">
    <source>
        <dbReference type="EMBL" id="EFP03295.1"/>
    </source>
</evidence>
<dbReference type="HOGENOM" id="CLU_2199420_0_0_1"/>
<dbReference type="Proteomes" id="UP000008281">
    <property type="component" value="Unassembled WGS sequence"/>
</dbReference>
<dbReference type="InParanoid" id="E3LLT6"/>
<sequence length="108" mass="12739">MSNQALEPLVEVDPSYFDDEDFENRDATWEDLENALKADAIAADRVFKANTMIEMLERMEEFFMSISRMSKVYISYHNYVKRLIDEKQGEDDDDEEEAEENKENRARG</sequence>
<dbReference type="KEGG" id="crq:GCK72_001649"/>
<dbReference type="CTD" id="9815135"/>
<evidence type="ECO:0000256" key="1">
    <source>
        <dbReference type="SAM" id="MobiDB-lite"/>
    </source>
</evidence>